<dbReference type="InterPro" id="IPR038765">
    <property type="entry name" value="Papain-like_cys_pep_sf"/>
</dbReference>
<proteinExistence type="predicted"/>
<dbReference type="AlphaFoldDB" id="A0A6L2LER4"/>
<sequence>MQPLRQSQKLSKSHKDNNFEVYVSNNGSPSTGGQSEQKKNKKRISSSSSALKRSGRFGGQRPVVEEKTIDEAINVHEEDSDDDFVAVSNPTKQVTRSNATPVKWTKRMIIARSLDSADEIKESEITKGKKRASTDNKMIRNKKKKGETANVATKDTCADTEVGPSKIRKETKTRKNEKQVSTTLRTRSSPKAMYLAFATLNSSQQACVAKMGFEGLLDFKVDSIPSRLGFYVVDKFDPVSMEIKLKNDSLVVNKEVISEMLGLRNEGINILMNEVLGNEEMIQDWKDQFNVPEKDITPSIIKSKIRRSTVVDFNFKLNIIMLFANIMGCCKKTGSCEFEILKHISRDTNLYNINWCQYVLDSLPLCKDGWKKDLLNNFFCGPVTLLTMIYVDGVQCKSLPMARRRPPTSAWSAEVLKERETEEIASGGFGLGEKEGPFVKEDENEFSDDLEGFGWKLVNYIETIHKSKTCFEKTLAIGLEMFPNHDMLIDLQEKYVQVMNLQTGGGNGHNNFQTGNSSASMGKSGEIDKVQERKSDRVELIGFNSLEYAFGPVTQAEVLETAEQVTSAKLKGRAVDIDDIPSFSLGVTQDFEEYNSGDITVVSKKVIQPIQATPVSFCPPAFEKNVAVTRKEKRSTHVTSNMKSPFMSRGVNIDGVLSAVKNRVSKNLFQMRGNAFEILFETTNGHRSNRAMMESLAPSTAVEDNILDAWAEYLNFNEHLRDASLPLRAFLPTFVVTEEFKNAKLSAEVRYNLFKDYMQKAIVKDQRWMNFKDVELVFIPVSNEGYQFVEVFDLKTGDVCIMEYKKEDKAETKNLTKPNKKGGGIENDIVSTILHADFGRYLTTVGHTKASAIFAARLNFIRMKCQSKSKSADWGVYAMRHMETYMGNMKEKCECGLDVDGRKHTSQINKLREKYAAKILLSGCNIHYKKVGDLLNEK</sequence>
<reference evidence="2" key="1">
    <citation type="journal article" date="2019" name="Sci. Rep.">
        <title>Draft genome of Tanacetum cinerariifolium, the natural source of mosquito coil.</title>
        <authorList>
            <person name="Yamashiro T."/>
            <person name="Shiraishi A."/>
            <person name="Satake H."/>
            <person name="Nakayama K."/>
        </authorList>
    </citation>
    <scope>NUCLEOTIDE SEQUENCE</scope>
</reference>
<dbReference type="PANTHER" id="PTHR34835:SF90">
    <property type="entry name" value="AMINOTRANSFERASE-LIKE PLANT MOBILE DOMAIN-CONTAINING PROTEIN"/>
    <property type="match status" value="1"/>
</dbReference>
<protein>
    <recommendedName>
        <fullName evidence="3">Ulp1 protease family, C-terminal catalytic domain-containing protein</fullName>
    </recommendedName>
</protein>
<comment type="caution">
    <text evidence="2">The sequence shown here is derived from an EMBL/GenBank/DDBJ whole genome shotgun (WGS) entry which is preliminary data.</text>
</comment>
<feature type="region of interest" description="Disordered" evidence="1">
    <location>
        <begin position="159"/>
        <end position="185"/>
    </location>
</feature>
<feature type="compositionally biased region" description="Polar residues" evidence="1">
    <location>
        <begin position="1"/>
        <end position="10"/>
    </location>
</feature>
<dbReference type="SUPFAM" id="SSF54001">
    <property type="entry name" value="Cysteine proteinases"/>
    <property type="match status" value="1"/>
</dbReference>
<organism evidence="2">
    <name type="scientific">Tanacetum cinerariifolium</name>
    <name type="common">Dalmatian daisy</name>
    <name type="synonym">Chrysanthemum cinerariifolium</name>
    <dbReference type="NCBI Taxonomy" id="118510"/>
    <lineage>
        <taxon>Eukaryota</taxon>
        <taxon>Viridiplantae</taxon>
        <taxon>Streptophyta</taxon>
        <taxon>Embryophyta</taxon>
        <taxon>Tracheophyta</taxon>
        <taxon>Spermatophyta</taxon>
        <taxon>Magnoliopsida</taxon>
        <taxon>eudicotyledons</taxon>
        <taxon>Gunneridae</taxon>
        <taxon>Pentapetalae</taxon>
        <taxon>asterids</taxon>
        <taxon>campanulids</taxon>
        <taxon>Asterales</taxon>
        <taxon>Asteraceae</taxon>
        <taxon>Asteroideae</taxon>
        <taxon>Anthemideae</taxon>
        <taxon>Anthemidinae</taxon>
        <taxon>Tanacetum</taxon>
    </lineage>
</organism>
<evidence type="ECO:0000313" key="2">
    <source>
        <dbReference type="EMBL" id="GEU59629.1"/>
    </source>
</evidence>
<dbReference type="Gene3D" id="3.40.395.10">
    <property type="entry name" value="Adenoviral Proteinase, Chain A"/>
    <property type="match status" value="1"/>
</dbReference>
<evidence type="ECO:0008006" key="3">
    <source>
        <dbReference type="Google" id="ProtNLM"/>
    </source>
</evidence>
<feature type="compositionally biased region" description="Basic and acidic residues" evidence="1">
    <location>
        <begin position="167"/>
        <end position="178"/>
    </location>
</feature>
<dbReference type="PANTHER" id="PTHR34835">
    <property type="entry name" value="OS07G0283600 PROTEIN-RELATED"/>
    <property type="match status" value="1"/>
</dbReference>
<name>A0A6L2LER4_TANCI</name>
<accession>A0A6L2LER4</accession>
<dbReference type="EMBL" id="BKCJ010004205">
    <property type="protein sequence ID" value="GEU59629.1"/>
    <property type="molecule type" value="Genomic_DNA"/>
</dbReference>
<evidence type="ECO:0000256" key="1">
    <source>
        <dbReference type="SAM" id="MobiDB-lite"/>
    </source>
</evidence>
<feature type="compositionally biased region" description="Polar residues" evidence="1">
    <location>
        <begin position="23"/>
        <end position="35"/>
    </location>
</feature>
<gene>
    <name evidence="2" type="ORF">Tci_031607</name>
</gene>
<feature type="region of interest" description="Disordered" evidence="1">
    <location>
        <begin position="1"/>
        <end position="69"/>
    </location>
</feature>